<dbReference type="SUPFAM" id="SSF52200">
    <property type="entry name" value="Toll/Interleukin receptor TIR domain"/>
    <property type="match status" value="1"/>
</dbReference>
<gene>
    <name evidence="2" type="ORF">MQP27_17140</name>
</gene>
<dbReference type="RefSeq" id="WP_242766050.1">
    <property type="nucleotide sequence ID" value="NZ_JALDAY010000005.1"/>
</dbReference>
<evidence type="ECO:0000313" key="3">
    <source>
        <dbReference type="Proteomes" id="UP001165269"/>
    </source>
</evidence>
<feature type="domain" description="TIR" evidence="1">
    <location>
        <begin position="9"/>
        <end position="145"/>
    </location>
</feature>
<accession>A0ABS9YAC8</accession>
<keyword evidence="2" id="KW-0675">Receptor</keyword>
<dbReference type="EMBL" id="JALDAY010000005">
    <property type="protein sequence ID" value="MCI3272836.1"/>
    <property type="molecule type" value="Genomic_DNA"/>
</dbReference>
<reference evidence="2" key="1">
    <citation type="submission" date="2022-03" db="EMBL/GenBank/DDBJ databases">
        <title>Streptomyces 7R015 and 7R016 isolated from Barleria lupulina in Thailand.</title>
        <authorList>
            <person name="Kanchanasin P."/>
            <person name="Phongsopitanun W."/>
            <person name="Tanasupawat S."/>
        </authorList>
    </citation>
    <scope>NUCLEOTIDE SEQUENCE</scope>
    <source>
        <strain evidence="2">7R015</strain>
    </source>
</reference>
<dbReference type="InterPro" id="IPR011047">
    <property type="entry name" value="Quinoprotein_ADH-like_sf"/>
</dbReference>
<organism evidence="2 3">
    <name type="scientific">Streptomyces cylindrosporus</name>
    <dbReference type="NCBI Taxonomy" id="2927583"/>
    <lineage>
        <taxon>Bacteria</taxon>
        <taxon>Bacillati</taxon>
        <taxon>Actinomycetota</taxon>
        <taxon>Actinomycetes</taxon>
        <taxon>Kitasatosporales</taxon>
        <taxon>Streptomycetaceae</taxon>
        <taxon>Streptomyces</taxon>
    </lineage>
</organism>
<name>A0ABS9YAC8_9ACTN</name>
<evidence type="ECO:0000313" key="2">
    <source>
        <dbReference type="EMBL" id="MCI3272836.1"/>
    </source>
</evidence>
<comment type="caution">
    <text evidence="2">The sequence shown here is derived from an EMBL/GenBank/DDBJ whole genome shotgun (WGS) entry which is preliminary data.</text>
</comment>
<sequence>MTTTENPTEQWDVFISYAREDYIQAKDLQDALGEYVTARGAAPRIYLDVSRKDGTPLGADWQSFLEDALPRSRHVVALYSQTYFDKPICQWELHEAYNLNPKEGGRLIPLLIDPGAVAKVPYIVHRINWISTNRPRWIDEVAKALGLRAAESRTALRFATPLTDAVAGHTLPPVTVTGSAPGGATPWPAGGTITVSAEPADAGLTGTLTAQVTRDRAVFTDLAFASATSGVRLVATAPGCEPVTSEPFEVRAREERPSWDEADRPVVTTRGHPVFFPDGLGLLVRDGRALTVLSEAYEAVVGAELRERPRLWAHGARCVAVADWSGRVILAAPDGRIRTVDLPVRQGARFNVPGALAFGADDVLYAGTWAGTVWRLSLDAEEPERVLEHRGGVQVLADGGEGLLVGGLDGGLAVYRGGRVAAEHTLEPLLLAMARVRDFALVVGERRVHRLDLAGGRLLQVDQPVGPVTGTLPGSRLTAVIDAGGQGVCFDAELAVRAGFRGVPGARPVAAGLGGRLLVLENPDGSHALVRDGRTTYVSEHPMTVSADGGRAAVSDGERLLIVPPGELGGTAPVEGGRA</sequence>
<dbReference type="InterPro" id="IPR035897">
    <property type="entry name" value="Toll_tir_struct_dom_sf"/>
</dbReference>
<dbReference type="Gene3D" id="3.40.50.10140">
    <property type="entry name" value="Toll/interleukin-1 receptor homology (TIR) domain"/>
    <property type="match status" value="1"/>
</dbReference>
<dbReference type="InterPro" id="IPR000157">
    <property type="entry name" value="TIR_dom"/>
</dbReference>
<keyword evidence="3" id="KW-1185">Reference proteome</keyword>
<dbReference type="SUPFAM" id="SSF50998">
    <property type="entry name" value="Quinoprotein alcohol dehydrogenase-like"/>
    <property type="match status" value="1"/>
</dbReference>
<protein>
    <submittedName>
        <fullName evidence="2">Toll/interleukin-1 receptor domain-containing protein</fullName>
    </submittedName>
</protein>
<evidence type="ECO:0000259" key="1">
    <source>
        <dbReference type="PROSITE" id="PS50104"/>
    </source>
</evidence>
<dbReference type="PROSITE" id="PS50104">
    <property type="entry name" value="TIR"/>
    <property type="match status" value="1"/>
</dbReference>
<proteinExistence type="predicted"/>
<dbReference type="Proteomes" id="UP001165269">
    <property type="component" value="Unassembled WGS sequence"/>
</dbReference>
<dbReference type="Pfam" id="PF13676">
    <property type="entry name" value="TIR_2"/>
    <property type="match status" value="1"/>
</dbReference>